<dbReference type="EMBL" id="JMCC02000109">
    <property type="protein sequence ID" value="KIG13038.1"/>
    <property type="molecule type" value="Genomic_DNA"/>
</dbReference>
<reference evidence="1 2" key="1">
    <citation type="submission" date="2014-12" db="EMBL/GenBank/DDBJ databases">
        <title>Genome assembly of Enhygromyxa salina DSM 15201.</title>
        <authorList>
            <person name="Sharma G."/>
            <person name="Subramanian S."/>
        </authorList>
    </citation>
    <scope>NUCLEOTIDE SEQUENCE [LARGE SCALE GENOMIC DNA]</scope>
    <source>
        <strain evidence="1 2">DSM 15201</strain>
    </source>
</reference>
<organism evidence="1 2">
    <name type="scientific">Enhygromyxa salina</name>
    <dbReference type="NCBI Taxonomy" id="215803"/>
    <lineage>
        <taxon>Bacteria</taxon>
        <taxon>Pseudomonadati</taxon>
        <taxon>Myxococcota</taxon>
        <taxon>Polyangia</taxon>
        <taxon>Nannocystales</taxon>
        <taxon>Nannocystaceae</taxon>
        <taxon>Enhygromyxa</taxon>
    </lineage>
</organism>
<protein>
    <submittedName>
        <fullName evidence="1">Uncharacterized protein</fullName>
    </submittedName>
</protein>
<gene>
    <name evidence="1" type="ORF">DB30_00610</name>
</gene>
<accession>A0A0C1ZPU0</accession>
<evidence type="ECO:0000313" key="1">
    <source>
        <dbReference type="EMBL" id="KIG13038.1"/>
    </source>
</evidence>
<sequence>MSHSTPLAACAKLIGRRSSSAVIRVKQPAQTVVSSRISLEVTALASSKPSSTLRSTSSRVIHPGSSSVSGCWRHTATNWWVRLSGSSSGPIVVSSAGIAYSKRAIGSTLRSTTRPHCAGHNTGVRTWASLAARADPTPGPATSPAITTKPIAPAISLGRIAGRTTTPACNGGRARATAVVGVALAVRSSSVWVRRIRLGGVEYEFGDGRTRAPTGARKLTALELRRLLAAYRGDPRLSGIERELASPRPERARHHRVGRASVAEAMGADPSANKLVCHELPSVVPRVTPGVIERYEPPQAMSSEPQPMFDEQPHWVEILLVGEDDVGIAGAECEVTLATGKVVRRRTDRHGIVRIEGITSAANCKVSFPQIDEAAWAPA</sequence>
<comment type="caution">
    <text evidence="1">The sequence shown here is derived from an EMBL/GenBank/DDBJ whole genome shotgun (WGS) entry which is preliminary data.</text>
</comment>
<evidence type="ECO:0000313" key="2">
    <source>
        <dbReference type="Proteomes" id="UP000031599"/>
    </source>
</evidence>
<proteinExistence type="predicted"/>
<dbReference type="AlphaFoldDB" id="A0A0C1ZPU0"/>
<name>A0A0C1ZPU0_9BACT</name>
<dbReference type="Proteomes" id="UP000031599">
    <property type="component" value="Unassembled WGS sequence"/>
</dbReference>